<dbReference type="InterPro" id="IPR010427">
    <property type="entry name" value="DUF1023"/>
</dbReference>
<evidence type="ECO:0000259" key="2">
    <source>
        <dbReference type="Pfam" id="PF06259"/>
    </source>
</evidence>
<evidence type="ECO:0008006" key="6">
    <source>
        <dbReference type="Google" id="ProtNLM"/>
    </source>
</evidence>
<dbReference type="SUPFAM" id="SSF53474">
    <property type="entry name" value="alpha/beta-Hydrolases"/>
    <property type="match status" value="1"/>
</dbReference>
<proteinExistence type="predicted"/>
<dbReference type="EMBL" id="JACHMH010000001">
    <property type="protein sequence ID" value="MBB4682212.1"/>
    <property type="molecule type" value="Genomic_DNA"/>
</dbReference>
<accession>A0A7W7CJ42</accession>
<sequence>MPIAEPSNPLWWLVRVQVPWPDTDEDRAEELSRQWTDNSVRLSETVDRAEHTGAQVPGIWADPAGQALSGKLRDSAEFRRVQDEMRRVGEDAGRFAAEVRGTKQSIAQYIEESTPNFLKTLLLAATPAGAAAPGIYATAVAENVAKLVDSAAERIRGGQTAIVLPDPAAKFPPPPPGNNPEATAQWWKNLTDEQRDTIIAEHPELVGNRDGIPFADRDKANMNRLPEEQARLRAERDELVRQYENDPDKPFLYWERQAEAEEHRKRLAILDAKLASLDVVEQVANKDGRSLLLLTTDKERVEAAIGNGDVDNADQVAVFTPGLTTTVDGSLDSYDNDLAVLKERTETVLKNNNREGETVATVAFLGYQAPQITLDSLTDPTQTVALDKAARAGADNLAGFLRGVDGARAVDPQLTALGHSYGSTTTGLALMQGTGVDRAAIWGSPGFGTTNPAEVGLSPDRILVQENPDDPVTYPGVFGGDPGTGLPSISGDTGSVPPRYREDAGPLTAGSGHSGYTARGSTSVHNIAALIAGEQDDIVERPPINPWANLTTGGLGGN</sequence>
<gene>
    <name evidence="4" type="ORF">HNR67_008330</name>
</gene>
<feature type="domain" description="DUF1023" evidence="2">
    <location>
        <begin position="299"/>
        <end position="475"/>
    </location>
</feature>
<evidence type="ECO:0000313" key="4">
    <source>
        <dbReference type="EMBL" id="MBB4682212.1"/>
    </source>
</evidence>
<evidence type="ECO:0000313" key="5">
    <source>
        <dbReference type="Proteomes" id="UP000533598"/>
    </source>
</evidence>
<dbReference type="InterPro" id="IPR029058">
    <property type="entry name" value="AB_hydrolase_fold"/>
</dbReference>
<dbReference type="InterPro" id="IPR057746">
    <property type="entry name" value="CpnT-like_N"/>
</dbReference>
<feature type="region of interest" description="Disordered" evidence="1">
    <location>
        <begin position="481"/>
        <end position="517"/>
    </location>
</feature>
<dbReference type="RefSeq" id="WP_185009331.1">
    <property type="nucleotide sequence ID" value="NZ_BAAAUI010000037.1"/>
</dbReference>
<evidence type="ECO:0000256" key="1">
    <source>
        <dbReference type="SAM" id="MobiDB-lite"/>
    </source>
</evidence>
<keyword evidence="5" id="KW-1185">Reference proteome</keyword>
<comment type="caution">
    <text evidence="4">The sequence shown here is derived from an EMBL/GenBank/DDBJ whole genome shotgun (WGS) entry which is preliminary data.</text>
</comment>
<evidence type="ECO:0000259" key="3">
    <source>
        <dbReference type="Pfam" id="PF25547"/>
    </source>
</evidence>
<reference evidence="4 5" key="1">
    <citation type="submission" date="2020-08" db="EMBL/GenBank/DDBJ databases">
        <title>Sequencing the genomes of 1000 actinobacteria strains.</title>
        <authorList>
            <person name="Klenk H.-P."/>
        </authorList>
    </citation>
    <scope>NUCLEOTIDE SEQUENCE [LARGE SCALE GENOMIC DNA]</scope>
    <source>
        <strain evidence="4 5">DSM 44230</strain>
    </source>
</reference>
<dbReference type="Pfam" id="PF25547">
    <property type="entry name" value="WXG100_2"/>
    <property type="match status" value="1"/>
</dbReference>
<dbReference type="Pfam" id="PF06259">
    <property type="entry name" value="Abhydrolase_8"/>
    <property type="match status" value="1"/>
</dbReference>
<dbReference type="Proteomes" id="UP000533598">
    <property type="component" value="Unassembled WGS sequence"/>
</dbReference>
<feature type="domain" description="Outer membrane channel protein CpnT-like N-terminal" evidence="3">
    <location>
        <begin position="3"/>
        <end position="143"/>
    </location>
</feature>
<protein>
    <recommendedName>
        <fullName evidence="6">Alpha/beta hydrolase</fullName>
    </recommendedName>
</protein>
<dbReference type="AlphaFoldDB" id="A0A7W7CJ42"/>
<organism evidence="4 5">
    <name type="scientific">Crossiella cryophila</name>
    <dbReference type="NCBI Taxonomy" id="43355"/>
    <lineage>
        <taxon>Bacteria</taxon>
        <taxon>Bacillati</taxon>
        <taxon>Actinomycetota</taxon>
        <taxon>Actinomycetes</taxon>
        <taxon>Pseudonocardiales</taxon>
        <taxon>Pseudonocardiaceae</taxon>
        <taxon>Crossiella</taxon>
    </lineage>
</organism>
<name>A0A7W7CJ42_9PSEU</name>